<dbReference type="InterPro" id="IPR036881">
    <property type="entry name" value="Glyco_hydro_3_C_sf"/>
</dbReference>
<name>A0A2T9J7J2_9CAUL</name>
<keyword evidence="7" id="KW-1185">Reference proteome</keyword>
<dbReference type="EMBL" id="QDKP01000049">
    <property type="protein sequence ID" value="PVM77469.1"/>
    <property type="molecule type" value="Genomic_DNA"/>
</dbReference>
<dbReference type="Pfam" id="PF14310">
    <property type="entry name" value="Fn3-like"/>
    <property type="match status" value="1"/>
</dbReference>
<feature type="compositionally biased region" description="Basic and acidic residues" evidence="3">
    <location>
        <begin position="33"/>
        <end position="54"/>
    </location>
</feature>
<sequence>MTYRDFALLLVAATAILQRPAAASAQTPQARSAEAHADDARRADRRAAETERKMTDAERFQLLHSIMPVTIPGIVTAPEGLKIAAGWIKGVPRLGLPDIYESDASLGIANPFFARKNDSATALPSGLLLASTFDPTLAERSGAVVGAEARSRGFSVLLGGGVNLTRDPRNGRNFEYLGEDPLLAGRMVGGSIRGIQSQNVVSTIKHFALNALETSRMQLDARIDEAALRESDLLAFELGIEEGQPGAVMCAYNKVNGDYACGNDFLLNQVLKKDWNYRGWVMADWGATRDVSYFNAGLDQQSGAQADKQVWFDKPLYAEYQAGRVSKARVSDAVRRILRSLYAVGADTAAPTPVDMAAHGREVQAVAESGIVLLKNEGDLLPLSSSARTIAIIGGHADVGVMSGGGSSQVVPPGEATFVHLGGRDPWGKWVRKVIMPSSPLKELRKALPDAKIEFDPGYVPAAAAGMAKRADVAIVFATQWQSEGLDGSLTLPEGQDALIAAVAAANPNTIVVLETGNPVKMPWISSVKAVVEAWYPGQEGGTAIANVLSGKINPSGRLPISFPIDESQLAHPVIEDIGGTGERPVTVTYDEGADVGYRRFAATKARPLFAFGHGLSYTRFSYSGLRVAAGKAPAATVTVSNDGPRDGATVVQVYLTSVGDQPRRRLAAFGKVQLSAGERRQVTLPIDRRLLAQWSQKGWRISAGDYGFATGQSALDLGESVTTRFSHAELGR</sequence>
<dbReference type="Gene3D" id="2.60.40.10">
    <property type="entry name" value="Immunoglobulins"/>
    <property type="match status" value="1"/>
</dbReference>
<evidence type="ECO:0000256" key="4">
    <source>
        <dbReference type="SAM" id="SignalP"/>
    </source>
</evidence>
<evidence type="ECO:0000313" key="7">
    <source>
        <dbReference type="Proteomes" id="UP000244913"/>
    </source>
</evidence>
<evidence type="ECO:0000256" key="3">
    <source>
        <dbReference type="SAM" id="MobiDB-lite"/>
    </source>
</evidence>
<dbReference type="Pfam" id="PF00933">
    <property type="entry name" value="Glyco_hydro_3"/>
    <property type="match status" value="1"/>
</dbReference>
<dbReference type="InterPro" id="IPR017853">
    <property type="entry name" value="GH"/>
</dbReference>
<organism evidence="6 7">
    <name type="scientific">Caulobacter radicis</name>
    <dbReference type="NCBI Taxonomy" id="2172650"/>
    <lineage>
        <taxon>Bacteria</taxon>
        <taxon>Pseudomonadati</taxon>
        <taxon>Pseudomonadota</taxon>
        <taxon>Alphaproteobacteria</taxon>
        <taxon>Caulobacterales</taxon>
        <taxon>Caulobacteraceae</taxon>
        <taxon>Caulobacter</taxon>
    </lineage>
</organism>
<dbReference type="AlphaFoldDB" id="A0A2T9J7J2"/>
<accession>A0A2T9J7J2</accession>
<feature type="chain" id="PRO_5015465010" evidence="4">
    <location>
        <begin position="26"/>
        <end position="733"/>
    </location>
</feature>
<dbReference type="InterPro" id="IPR013783">
    <property type="entry name" value="Ig-like_fold"/>
</dbReference>
<dbReference type="InterPro" id="IPR036962">
    <property type="entry name" value="Glyco_hydro_3_N_sf"/>
</dbReference>
<dbReference type="InterPro" id="IPR050288">
    <property type="entry name" value="Cellulose_deg_GH3"/>
</dbReference>
<dbReference type="InterPro" id="IPR001764">
    <property type="entry name" value="Glyco_hydro_3_N"/>
</dbReference>
<evidence type="ECO:0000259" key="5">
    <source>
        <dbReference type="SMART" id="SM01217"/>
    </source>
</evidence>
<dbReference type="Gene3D" id="3.40.50.1700">
    <property type="entry name" value="Glycoside hydrolase family 3 C-terminal domain"/>
    <property type="match status" value="1"/>
</dbReference>
<feature type="signal peptide" evidence="4">
    <location>
        <begin position="1"/>
        <end position="25"/>
    </location>
</feature>
<evidence type="ECO:0000256" key="1">
    <source>
        <dbReference type="ARBA" id="ARBA00005336"/>
    </source>
</evidence>
<dbReference type="InterPro" id="IPR002772">
    <property type="entry name" value="Glyco_hydro_3_C"/>
</dbReference>
<feature type="region of interest" description="Disordered" evidence="3">
    <location>
        <begin position="23"/>
        <end position="54"/>
    </location>
</feature>
<proteinExistence type="inferred from homology"/>
<comment type="similarity">
    <text evidence="1">Belongs to the glycosyl hydrolase 3 family.</text>
</comment>
<comment type="caution">
    <text evidence="6">The sequence shown here is derived from an EMBL/GenBank/DDBJ whole genome shotgun (WGS) entry which is preliminary data.</text>
</comment>
<reference evidence="6 7" key="1">
    <citation type="submission" date="2018-04" db="EMBL/GenBank/DDBJ databases">
        <title>The genome sequence of Caulobacter sp. 736.</title>
        <authorList>
            <person name="Gao J."/>
            <person name="Sun J."/>
        </authorList>
    </citation>
    <scope>NUCLEOTIDE SEQUENCE [LARGE SCALE GENOMIC DNA]</scope>
    <source>
        <strain evidence="6 7">736</strain>
    </source>
</reference>
<dbReference type="SUPFAM" id="SSF52279">
    <property type="entry name" value="Beta-D-glucan exohydrolase, C-terminal domain"/>
    <property type="match status" value="1"/>
</dbReference>
<dbReference type="PRINTS" id="PR00133">
    <property type="entry name" value="GLHYDRLASE3"/>
</dbReference>
<dbReference type="PANTHER" id="PTHR42715:SF10">
    <property type="entry name" value="BETA-GLUCOSIDASE"/>
    <property type="match status" value="1"/>
</dbReference>
<dbReference type="SMART" id="SM01217">
    <property type="entry name" value="Fn3_like"/>
    <property type="match status" value="1"/>
</dbReference>
<dbReference type="GO" id="GO:0004553">
    <property type="term" value="F:hydrolase activity, hydrolyzing O-glycosyl compounds"/>
    <property type="evidence" value="ECO:0007669"/>
    <property type="project" value="InterPro"/>
</dbReference>
<gene>
    <name evidence="6" type="ORF">DDF65_16180</name>
</gene>
<dbReference type="Pfam" id="PF01915">
    <property type="entry name" value="Glyco_hydro_3_C"/>
    <property type="match status" value="1"/>
</dbReference>
<feature type="domain" description="Fibronectin type III-like" evidence="5">
    <location>
        <begin position="650"/>
        <end position="715"/>
    </location>
</feature>
<dbReference type="Proteomes" id="UP000244913">
    <property type="component" value="Unassembled WGS sequence"/>
</dbReference>
<evidence type="ECO:0000256" key="2">
    <source>
        <dbReference type="ARBA" id="ARBA00022801"/>
    </source>
</evidence>
<protein>
    <submittedName>
        <fullName evidence="6">Glycosyl hydrolase</fullName>
    </submittedName>
</protein>
<keyword evidence="4" id="KW-0732">Signal</keyword>
<dbReference type="InterPro" id="IPR026891">
    <property type="entry name" value="Fn3-like"/>
</dbReference>
<evidence type="ECO:0000313" key="6">
    <source>
        <dbReference type="EMBL" id="PVM77469.1"/>
    </source>
</evidence>
<dbReference type="Gene3D" id="3.20.20.300">
    <property type="entry name" value="Glycoside hydrolase, family 3, N-terminal domain"/>
    <property type="match status" value="1"/>
</dbReference>
<keyword evidence="2 6" id="KW-0378">Hydrolase</keyword>
<dbReference type="GO" id="GO:0005975">
    <property type="term" value="P:carbohydrate metabolic process"/>
    <property type="evidence" value="ECO:0007669"/>
    <property type="project" value="InterPro"/>
</dbReference>
<dbReference type="SUPFAM" id="SSF51445">
    <property type="entry name" value="(Trans)glycosidases"/>
    <property type="match status" value="1"/>
</dbReference>
<dbReference type="PANTHER" id="PTHR42715">
    <property type="entry name" value="BETA-GLUCOSIDASE"/>
    <property type="match status" value="1"/>
</dbReference>
<dbReference type="RefSeq" id="WP_116568677.1">
    <property type="nucleotide sequence ID" value="NZ_QDKP01000049.1"/>
</dbReference>